<name>A0ABT4Q6C4_9BACL</name>
<dbReference type="EMBL" id="JAQAGZ010000004">
    <property type="protein sequence ID" value="MCZ8512419.1"/>
    <property type="molecule type" value="Genomic_DNA"/>
</dbReference>
<dbReference type="RefSeq" id="WP_269880843.1">
    <property type="nucleotide sequence ID" value="NZ_JAQAGZ010000004.1"/>
</dbReference>
<evidence type="ECO:0000256" key="9">
    <source>
        <dbReference type="PROSITE-ProRule" id="PRU01248"/>
    </source>
</evidence>
<evidence type="ECO:0000313" key="12">
    <source>
        <dbReference type="EMBL" id="MCZ8512419.1"/>
    </source>
</evidence>
<dbReference type="PANTHER" id="PTHR30349">
    <property type="entry name" value="PHAGE INTEGRASE-RELATED"/>
    <property type="match status" value="1"/>
</dbReference>
<comment type="caution">
    <text evidence="12">The sequence shown here is derived from an EMBL/GenBank/DDBJ whole genome shotgun (WGS) entry which is preliminary data.</text>
</comment>
<feature type="domain" description="Core-binding (CB)" evidence="11">
    <location>
        <begin position="1"/>
        <end position="85"/>
    </location>
</feature>
<dbReference type="InterPro" id="IPR044068">
    <property type="entry name" value="CB"/>
</dbReference>
<evidence type="ECO:0000313" key="13">
    <source>
        <dbReference type="Proteomes" id="UP001527882"/>
    </source>
</evidence>
<comment type="subcellular location">
    <subcellularLocation>
        <location evidence="1">Cytoplasm</location>
    </subcellularLocation>
</comment>
<dbReference type="PROSITE" id="PS51900">
    <property type="entry name" value="CB"/>
    <property type="match status" value="1"/>
</dbReference>
<keyword evidence="3" id="KW-0132">Cell division</keyword>
<dbReference type="InterPro" id="IPR004107">
    <property type="entry name" value="Integrase_SAM-like_N"/>
</dbReference>
<keyword evidence="5" id="KW-0229">DNA integration</keyword>
<keyword evidence="6 9" id="KW-0238">DNA-binding</keyword>
<dbReference type="InterPro" id="IPR010998">
    <property type="entry name" value="Integrase_recombinase_N"/>
</dbReference>
<keyword evidence="7" id="KW-0233">DNA recombination</keyword>
<evidence type="ECO:0000256" key="2">
    <source>
        <dbReference type="ARBA" id="ARBA00022490"/>
    </source>
</evidence>
<organism evidence="12 13">
    <name type="scientific">Paenibacillus gyeongsangnamensis</name>
    <dbReference type="NCBI Taxonomy" id="3388067"/>
    <lineage>
        <taxon>Bacteria</taxon>
        <taxon>Bacillati</taxon>
        <taxon>Bacillota</taxon>
        <taxon>Bacilli</taxon>
        <taxon>Bacillales</taxon>
        <taxon>Paenibacillaceae</taxon>
        <taxon>Paenibacillus</taxon>
    </lineage>
</organism>
<dbReference type="PANTHER" id="PTHR30349:SF77">
    <property type="entry name" value="TYROSINE RECOMBINASE XERC"/>
    <property type="match status" value="1"/>
</dbReference>
<dbReference type="Pfam" id="PF00589">
    <property type="entry name" value="Phage_integrase"/>
    <property type="match status" value="1"/>
</dbReference>
<dbReference type="PROSITE" id="PS51898">
    <property type="entry name" value="TYR_RECOMBINASE"/>
    <property type="match status" value="1"/>
</dbReference>
<keyword evidence="2" id="KW-0963">Cytoplasm</keyword>
<evidence type="ECO:0000256" key="1">
    <source>
        <dbReference type="ARBA" id="ARBA00004496"/>
    </source>
</evidence>
<dbReference type="InterPro" id="IPR011010">
    <property type="entry name" value="DNA_brk_join_enz"/>
</dbReference>
<proteinExistence type="predicted"/>
<evidence type="ECO:0000256" key="3">
    <source>
        <dbReference type="ARBA" id="ARBA00022618"/>
    </source>
</evidence>
<dbReference type="Proteomes" id="UP001527882">
    <property type="component" value="Unassembled WGS sequence"/>
</dbReference>
<accession>A0ABT4Q6C4</accession>
<dbReference type="InterPro" id="IPR002104">
    <property type="entry name" value="Integrase_catalytic"/>
</dbReference>
<keyword evidence="13" id="KW-1185">Reference proteome</keyword>
<evidence type="ECO:0000259" key="10">
    <source>
        <dbReference type="PROSITE" id="PS51898"/>
    </source>
</evidence>
<dbReference type="InterPro" id="IPR013762">
    <property type="entry name" value="Integrase-like_cat_sf"/>
</dbReference>
<dbReference type="Gene3D" id="1.10.443.10">
    <property type="entry name" value="Intergrase catalytic core"/>
    <property type="match status" value="1"/>
</dbReference>
<evidence type="ECO:0000256" key="7">
    <source>
        <dbReference type="ARBA" id="ARBA00023172"/>
    </source>
</evidence>
<feature type="domain" description="Tyr recombinase" evidence="10">
    <location>
        <begin position="104"/>
        <end position="278"/>
    </location>
</feature>
<evidence type="ECO:0000256" key="8">
    <source>
        <dbReference type="ARBA" id="ARBA00023306"/>
    </source>
</evidence>
<evidence type="ECO:0000256" key="6">
    <source>
        <dbReference type="ARBA" id="ARBA00023125"/>
    </source>
</evidence>
<protein>
    <submittedName>
        <fullName evidence="12">Tyrosine-type recombinase/integrase</fullName>
    </submittedName>
</protein>
<dbReference type="InterPro" id="IPR050090">
    <property type="entry name" value="Tyrosine_recombinase_XerCD"/>
</dbReference>
<gene>
    <name evidence="12" type="ORF">O9H85_08225</name>
</gene>
<reference evidence="12 13" key="1">
    <citation type="submission" date="2022-12" db="EMBL/GenBank/DDBJ databases">
        <title>Draft genome sequence of Paenibacillus sp. dW9.</title>
        <authorList>
            <person name="Choi E.-W."/>
            <person name="Kim D.-U."/>
        </authorList>
    </citation>
    <scope>NUCLEOTIDE SEQUENCE [LARGE SCALE GENOMIC DNA]</scope>
    <source>
        <strain evidence="13">dW9</strain>
    </source>
</reference>
<sequence length="282" mass="32268">MNLIETFIAQLNKSESTKSAYRYSLIRFEKWLIEQGKDIDKLTPRTVQKYVNNLENPQNEKDKPKSASSIARELAAITSFAIFSKQKPAVSGLQVIEKESILNTAPKSLNEDELDALIDEVIKDGNKRNIAMVYLLLLSGIRVSELVNLDIKDVSITSRSETSYIHIKKGKGNKERKIPFKKEARYKVKEYLDTRTDDCEALFVTEKGETKRMGVRNVQKLLSGYGIHPHLLRHTFATLNLKQGKEITLVADYLGHLDLNTTRRYTKMTFEEKALALDKVRF</sequence>
<evidence type="ECO:0000259" key="11">
    <source>
        <dbReference type="PROSITE" id="PS51900"/>
    </source>
</evidence>
<evidence type="ECO:0000256" key="5">
    <source>
        <dbReference type="ARBA" id="ARBA00022908"/>
    </source>
</evidence>
<keyword evidence="8" id="KW-0131">Cell cycle</keyword>
<dbReference type="Pfam" id="PF02899">
    <property type="entry name" value="Phage_int_SAM_1"/>
    <property type="match status" value="1"/>
</dbReference>
<keyword evidence="4" id="KW-0159">Chromosome partition</keyword>
<dbReference type="Gene3D" id="1.10.150.130">
    <property type="match status" value="1"/>
</dbReference>
<dbReference type="SUPFAM" id="SSF56349">
    <property type="entry name" value="DNA breaking-rejoining enzymes"/>
    <property type="match status" value="1"/>
</dbReference>
<evidence type="ECO:0000256" key="4">
    <source>
        <dbReference type="ARBA" id="ARBA00022829"/>
    </source>
</evidence>